<evidence type="ECO:0000256" key="5">
    <source>
        <dbReference type="SAM" id="Phobius"/>
    </source>
</evidence>
<dbReference type="Pfam" id="PF01124">
    <property type="entry name" value="MAPEG"/>
    <property type="match status" value="1"/>
</dbReference>
<dbReference type="PANTHER" id="PTHR35814:SF1">
    <property type="entry name" value="GLUTATHIONE S-TRANSFERASE-RELATED"/>
    <property type="match status" value="1"/>
</dbReference>
<reference evidence="6 7" key="1">
    <citation type="submission" date="2022-02" db="EMBL/GenBank/DDBJ databases">
        <title>Draft genome sequence of Mezorhizobium retamae strain IRAMC:0171 isolated from Retama raetam nodules.</title>
        <authorList>
            <person name="Bengaied R."/>
            <person name="Sbissi I."/>
            <person name="Huber K."/>
            <person name="Ghodbane F."/>
            <person name="Nouioui I."/>
            <person name="Tarhouni M."/>
            <person name="Gtari M."/>
        </authorList>
    </citation>
    <scope>NUCLEOTIDE SEQUENCE [LARGE SCALE GENOMIC DNA]</scope>
    <source>
        <strain evidence="6 7">IRAMC:0171</strain>
    </source>
</reference>
<dbReference type="SUPFAM" id="SSF161084">
    <property type="entry name" value="MAPEG domain-like"/>
    <property type="match status" value="1"/>
</dbReference>
<dbReference type="EMBL" id="JAKREW010000013">
    <property type="protein sequence ID" value="MCG7506325.1"/>
    <property type="molecule type" value="Genomic_DNA"/>
</dbReference>
<evidence type="ECO:0000256" key="1">
    <source>
        <dbReference type="ARBA" id="ARBA00004370"/>
    </source>
</evidence>
<evidence type="ECO:0000256" key="2">
    <source>
        <dbReference type="ARBA" id="ARBA00022692"/>
    </source>
</evidence>
<evidence type="ECO:0000256" key="3">
    <source>
        <dbReference type="ARBA" id="ARBA00022989"/>
    </source>
</evidence>
<organism evidence="6 7">
    <name type="scientific">Mesorhizobium retamae</name>
    <dbReference type="NCBI Taxonomy" id="2912854"/>
    <lineage>
        <taxon>Bacteria</taxon>
        <taxon>Pseudomonadati</taxon>
        <taxon>Pseudomonadota</taxon>
        <taxon>Alphaproteobacteria</taxon>
        <taxon>Hyphomicrobiales</taxon>
        <taxon>Phyllobacteriaceae</taxon>
        <taxon>Mesorhizobium</taxon>
    </lineage>
</organism>
<comment type="subcellular location">
    <subcellularLocation>
        <location evidence="1">Membrane</location>
    </subcellularLocation>
</comment>
<keyword evidence="2 5" id="KW-0812">Transmembrane</keyword>
<sequence>MLPVTSIVAALAALSLVALSIAVSLRRKKVGVRLGFGEDPTLMRRIRAQGNFTEYVPLALIVLAVVEYRQAPTVLFWTIGGLLVAGRSLHFAGIMTARTPLSAPGMVGTYSALLVGAITLLST</sequence>
<evidence type="ECO:0000313" key="7">
    <source>
        <dbReference type="Proteomes" id="UP001201701"/>
    </source>
</evidence>
<accession>A0ABS9QG24</accession>
<keyword evidence="7" id="KW-1185">Reference proteome</keyword>
<gene>
    <name evidence="6" type="ORF">L4923_14965</name>
</gene>
<evidence type="ECO:0000313" key="6">
    <source>
        <dbReference type="EMBL" id="MCG7506325.1"/>
    </source>
</evidence>
<comment type="caution">
    <text evidence="6">The sequence shown here is derived from an EMBL/GenBank/DDBJ whole genome shotgun (WGS) entry which is preliminary data.</text>
</comment>
<protein>
    <submittedName>
        <fullName evidence="6">MAPEG family protein</fullName>
    </submittedName>
</protein>
<dbReference type="PANTHER" id="PTHR35814">
    <property type="match status" value="1"/>
</dbReference>
<dbReference type="Proteomes" id="UP001201701">
    <property type="component" value="Unassembled WGS sequence"/>
</dbReference>
<keyword evidence="3 5" id="KW-1133">Transmembrane helix</keyword>
<evidence type="ECO:0000256" key="4">
    <source>
        <dbReference type="ARBA" id="ARBA00023136"/>
    </source>
</evidence>
<proteinExistence type="predicted"/>
<keyword evidence="4 5" id="KW-0472">Membrane</keyword>
<dbReference type="RefSeq" id="WP_239366387.1">
    <property type="nucleotide sequence ID" value="NZ_JAKREW010000013.1"/>
</dbReference>
<feature type="transmembrane region" description="Helical" evidence="5">
    <location>
        <begin position="74"/>
        <end position="94"/>
    </location>
</feature>
<feature type="transmembrane region" description="Helical" evidence="5">
    <location>
        <begin position="101"/>
        <end position="121"/>
    </location>
</feature>
<dbReference type="InterPro" id="IPR023352">
    <property type="entry name" value="MAPEG-like_dom_sf"/>
</dbReference>
<feature type="transmembrane region" description="Helical" evidence="5">
    <location>
        <begin position="6"/>
        <end position="25"/>
    </location>
</feature>
<dbReference type="Gene3D" id="1.20.120.550">
    <property type="entry name" value="Membrane associated eicosanoid/glutathione metabolism-like domain"/>
    <property type="match status" value="1"/>
</dbReference>
<name>A0ABS9QG24_9HYPH</name>
<dbReference type="InterPro" id="IPR001129">
    <property type="entry name" value="Membr-assoc_MAPEG"/>
</dbReference>